<name>A0A5P1EQR1_ASPOF</name>
<proteinExistence type="predicted"/>
<feature type="region of interest" description="Disordered" evidence="1">
    <location>
        <begin position="42"/>
        <end position="113"/>
    </location>
</feature>
<protein>
    <submittedName>
        <fullName evidence="2">Uncharacterized protein</fullName>
    </submittedName>
</protein>
<evidence type="ECO:0000313" key="3">
    <source>
        <dbReference type="Proteomes" id="UP000243459"/>
    </source>
</evidence>
<organism evidence="2 3">
    <name type="scientific">Asparagus officinalis</name>
    <name type="common">Garden asparagus</name>
    <dbReference type="NCBI Taxonomy" id="4686"/>
    <lineage>
        <taxon>Eukaryota</taxon>
        <taxon>Viridiplantae</taxon>
        <taxon>Streptophyta</taxon>
        <taxon>Embryophyta</taxon>
        <taxon>Tracheophyta</taxon>
        <taxon>Spermatophyta</taxon>
        <taxon>Magnoliopsida</taxon>
        <taxon>Liliopsida</taxon>
        <taxon>Asparagales</taxon>
        <taxon>Asparagaceae</taxon>
        <taxon>Asparagoideae</taxon>
        <taxon>Asparagus</taxon>
    </lineage>
</organism>
<dbReference type="AlphaFoldDB" id="A0A5P1EQR1"/>
<evidence type="ECO:0000256" key="1">
    <source>
        <dbReference type="SAM" id="MobiDB-lite"/>
    </source>
</evidence>
<accession>A0A5P1EQR1</accession>
<sequence>MEKKQTPTPTTFHPLGICEKIFNVIRPALQPLRRLTYHYQEATAVPSSSSPPPQPTEKAQLPEAQQINSKPKAEEVKKPGKTKSQKIDDHRTTTPGKIRTGSGVGRVQSSKIK</sequence>
<dbReference type="EMBL" id="CM007385">
    <property type="protein sequence ID" value="ONK68352.1"/>
    <property type="molecule type" value="Genomic_DNA"/>
</dbReference>
<gene>
    <name evidence="2" type="ORF">A4U43_C05F10520</name>
</gene>
<reference evidence="3" key="1">
    <citation type="journal article" date="2017" name="Nat. Commun.">
        <title>The asparagus genome sheds light on the origin and evolution of a young Y chromosome.</title>
        <authorList>
            <person name="Harkess A."/>
            <person name="Zhou J."/>
            <person name="Xu C."/>
            <person name="Bowers J.E."/>
            <person name="Van der Hulst R."/>
            <person name="Ayyampalayam S."/>
            <person name="Mercati F."/>
            <person name="Riccardi P."/>
            <person name="McKain M.R."/>
            <person name="Kakrana A."/>
            <person name="Tang H."/>
            <person name="Ray J."/>
            <person name="Groenendijk J."/>
            <person name="Arikit S."/>
            <person name="Mathioni S.M."/>
            <person name="Nakano M."/>
            <person name="Shan H."/>
            <person name="Telgmann-Rauber A."/>
            <person name="Kanno A."/>
            <person name="Yue Z."/>
            <person name="Chen H."/>
            <person name="Li W."/>
            <person name="Chen Y."/>
            <person name="Xu X."/>
            <person name="Zhang Y."/>
            <person name="Luo S."/>
            <person name="Chen H."/>
            <person name="Gao J."/>
            <person name="Mao Z."/>
            <person name="Pires J.C."/>
            <person name="Luo M."/>
            <person name="Kudrna D."/>
            <person name="Wing R.A."/>
            <person name="Meyers B.C."/>
            <person name="Yi K."/>
            <person name="Kong H."/>
            <person name="Lavrijsen P."/>
            <person name="Sunseri F."/>
            <person name="Falavigna A."/>
            <person name="Ye Y."/>
            <person name="Leebens-Mack J.H."/>
            <person name="Chen G."/>
        </authorList>
    </citation>
    <scope>NUCLEOTIDE SEQUENCE [LARGE SCALE GENOMIC DNA]</scope>
    <source>
        <strain evidence="3">cv. DH0086</strain>
    </source>
</reference>
<dbReference type="Proteomes" id="UP000243459">
    <property type="component" value="Chromosome 5"/>
</dbReference>
<keyword evidence="3" id="KW-1185">Reference proteome</keyword>
<evidence type="ECO:0000313" key="2">
    <source>
        <dbReference type="EMBL" id="ONK68352.1"/>
    </source>
</evidence>
<dbReference type="Gramene" id="ONK68352">
    <property type="protein sequence ID" value="ONK68352"/>
    <property type="gene ID" value="A4U43_C05F10520"/>
</dbReference>